<keyword evidence="5" id="KW-0963">Cytoplasm</keyword>
<evidence type="ECO:0000256" key="7">
    <source>
        <dbReference type="ARBA" id="ARBA00022741"/>
    </source>
</evidence>
<comment type="subcellular location">
    <subcellularLocation>
        <location evidence="2">Membrane</location>
        <topology evidence="2">Peripheral membrane protein</topology>
    </subcellularLocation>
</comment>
<dbReference type="GO" id="GO:0043952">
    <property type="term" value="P:protein transport by the Sec complex"/>
    <property type="evidence" value="ECO:0007669"/>
    <property type="project" value="TreeGrafter"/>
</dbReference>
<evidence type="ECO:0000259" key="14">
    <source>
        <dbReference type="Pfam" id="PF07516"/>
    </source>
</evidence>
<keyword evidence="13" id="KW-0472">Membrane</keyword>
<evidence type="ECO:0000313" key="15">
    <source>
        <dbReference type="EMBL" id="PZP48451.1"/>
    </source>
</evidence>
<dbReference type="SUPFAM" id="SSF81886">
    <property type="entry name" value="Helical scaffold and wing domains of SecA"/>
    <property type="match status" value="1"/>
</dbReference>
<keyword evidence="8" id="KW-0862">Zinc</keyword>
<dbReference type="GO" id="GO:0006886">
    <property type="term" value="P:intracellular protein transport"/>
    <property type="evidence" value="ECO:0007669"/>
    <property type="project" value="InterPro"/>
</dbReference>
<dbReference type="Pfam" id="PF07516">
    <property type="entry name" value="SecA_SW"/>
    <property type="match status" value="1"/>
</dbReference>
<dbReference type="GO" id="GO:0005886">
    <property type="term" value="C:plasma membrane"/>
    <property type="evidence" value="ECO:0007669"/>
    <property type="project" value="TreeGrafter"/>
</dbReference>
<dbReference type="GO" id="GO:0005524">
    <property type="term" value="F:ATP binding"/>
    <property type="evidence" value="ECO:0007669"/>
    <property type="project" value="UniProtKB-KW"/>
</dbReference>
<keyword evidence="6" id="KW-0479">Metal-binding</keyword>
<evidence type="ECO:0000256" key="2">
    <source>
        <dbReference type="ARBA" id="ARBA00004170"/>
    </source>
</evidence>
<evidence type="ECO:0000256" key="4">
    <source>
        <dbReference type="ARBA" id="ARBA00022448"/>
    </source>
</evidence>
<proteinExistence type="inferred from homology"/>
<keyword evidence="11" id="KW-1278">Translocase</keyword>
<keyword evidence="4" id="KW-0813">Transport</keyword>
<protein>
    <submittedName>
        <fullName evidence="15">Preprotein translocase subunit SecA</fullName>
    </submittedName>
</protein>
<evidence type="ECO:0000313" key="16">
    <source>
        <dbReference type="Proteomes" id="UP000249769"/>
    </source>
</evidence>
<evidence type="ECO:0000256" key="13">
    <source>
        <dbReference type="ARBA" id="ARBA00023136"/>
    </source>
</evidence>
<evidence type="ECO:0000256" key="5">
    <source>
        <dbReference type="ARBA" id="ARBA00022490"/>
    </source>
</evidence>
<dbReference type="GO" id="GO:0046872">
    <property type="term" value="F:metal ion binding"/>
    <property type="evidence" value="ECO:0007669"/>
    <property type="project" value="UniProtKB-KW"/>
</dbReference>
<feature type="domain" description="SecA Wing/Scaffold" evidence="14">
    <location>
        <begin position="1"/>
        <end position="208"/>
    </location>
</feature>
<gene>
    <name evidence="15" type="ORF">DI595_15725</name>
</gene>
<dbReference type="AlphaFoldDB" id="A0A2W5EWP6"/>
<dbReference type="FunFam" id="1.10.3060.10:FF:000003">
    <property type="entry name" value="Protein translocase subunit SecA"/>
    <property type="match status" value="1"/>
</dbReference>
<organism evidence="15 16">
    <name type="scientific">Agrobacterium fabrum</name>
    <dbReference type="NCBI Taxonomy" id="1176649"/>
    <lineage>
        <taxon>Bacteria</taxon>
        <taxon>Pseudomonadati</taxon>
        <taxon>Pseudomonadota</taxon>
        <taxon>Alphaproteobacteria</taxon>
        <taxon>Hyphomicrobiales</taxon>
        <taxon>Rhizobiaceae</taxon>
        <taxon>Rhizobium/Agrobacterium group</taxon>
        <taxon>Agrobacterium</taxon>
        <taxon>Agrobacterium tumefaciens complex</taxon>
    </lineage>
</organism>
<dbReference type="EMBL" id="QFOL01000210">
    <property type="protein sequence ID" value="PZP48451.1"/>
    <property type="molecule type" value="Genomic_DNA"/>
</dbReference>
<dbReference type="Gene3D" id="1.10.3060.10">
    <property type="entry name" value="Helical scaffold and wing domains of SecA"/>
    <property type="match status" value="1"/>
</dbReference>
<evidence type="ECO:0000256" key="1">
    <source>
        <dbReference type="ARBA" id="ARBA00001947"/>
    </source>
</evidence>
<keyword evidence="12" id="KW-0811">Translocation</keyword>
<dbReference type="GO" id="GO:0031522">
    <property type="term" value="C:cell envelope Sec protein transport complex"/>
    <property type="evidence" value="ECO:0007669"/>
    <property type="project" value="TreeGrafter"/>
</dbReference>
<feature type="non-terminal residue" evidence="15">
    <location>
        <position position="1"/>
    </location>
</feature>
<evidence type="ECO:0000256" key="8">
    <source>
        <dbReference type="ARBA" id="ARBA00022833"/>
    </source>
</evidence>
<evidence type="ECO:0000256" key="12">
    <source>
        <dbReference type="ARBA" id="ARBA00023010"/>
    </source>
</evidence>
<comment type="similarity">
    <text evidence="3">Belongs to the SecA family.</text>
</comment>
<evidence type="ECO:0000256" key="6">
    <source>
        <dbReference type="ARBA" id="ARBA00022723"/>
    </source>
</evidence>
<comment type="caution">
    <text evidence="15">The sequence shown here is derived from an EMBL/GenBank/DDBJ whole genome shotgun (WGS) entry which is preliminary data.</text>
</comment>
<dbReference type="GO" id="GO:0017038">
    <property type="term" value="P:protein import"/>
    <property type="evidence" value="ECO:0007669"/>
    <property type="project" value="InterPro"/>
</dbReference>
<reference evidence="15 16" key="1">
    <citation type="submission" date="2017-08" db="EMBL/GenBank/DDBJ databases">
        <title>Infants hospitalized years apart are colonized by the same room-sourced microbial strains.</title>
        <authorList>
            <person name="Brooks B."/>
            <person name="Olm M.R."/>
            <person name="Firek B.A."/>
            <person name="Baker R."/>
            <person name="Thomas B.C."/>
            <person name="Morowitz M.J."/>
            <person name="Banfield J.F."/>
        </authorList>
    </citation>
    <scope>NUCLEOTIDE SEQUENCE [LARGE SCALE GENOMIC DNA]</scope>
    <source>
        <strain evidence="15">S2_009_000_R2_73</strain>
    </source>
</reference>
<dbReference type="InterPro" id="IPR004027">
    <property type="entry name" value="SEC_C_motif"/>
</dbReference>
<keyword evidence="9" id="KW-0067">ATP-binding</keyword>
<evidence type="ECO:0000256" key="3">
    <source>
        <dbReference type="ARBA" id="ARBA00007650"/>
    </source>
</evidence>
<dbReference type="GO" id="GO:0006605">
    <property type="term" value="P:protein targeting"/>
    <property type="evidence" value="ECO:0007669"/>
    <property type="project" value="InterPro"/>
</dbReference>
<accession>A0A2W5EWP6</accession>
<evidence type="ECO:0000256" key="10">
    <source>
        <dbReference type="ARBA" id="ARBA00022927"/>
    </source>
</evidence>
<comment type="cofactor">
    <cofactor evidence="1">
        <name>Zn(2+)</name>
        <dbReference type="ChEBI" id="CHEBI:29105"/>
    </cofactor>
</comment>
<dbReference type="GO" id="GO:0005829">
    <property type="term" value="C:cytosol"/>
    <property type="evidence" value="ECO:0007669"/>
    <property type="project" value="TreeGrafter"/>
</dbReference>
<keyword evidence="10" id="KW-0653">Protein transport</keyword>
<keyword evidence="7" id="KW-0547">Nucleotide-binding</keyword>
<dbReference type="InterPro" id="IPR036266">
    <property type="entry name" value="SecA_Wing/Scaffold_sf"/>
</dbReference>
<evidence type="ECO:0000256" key="9">
    <source>
        <dbReference type="ARBA" id="ARBA00022840"/>
    </source>
</evidence>
<dbReference type="Proteomes" id="UP000249769">
    <property type="component" value="Unassembled WGS sequence"/>
</dbReference>
<dbReference type="InterPro" id="IPR000185">
    <property type="entry name" value="SecA"/>
</dbReference>
<dbReference type="PANTHER" id="PTHR30612">
    <property type="entry name" value="SECA INNER MEMBRANE COMPONENT OF SEC PROTEIN SECRETION SYSTEM"/>
    <property type="match status" value="1"/>
</dbReference>
<dbReference type="PANTHER" id="PTHR30612:SF0">
    <property type="entry name" value="CHLOROPLAST PROTEIN-TRANSPORTING ATPASE"/>
    <property type="match status" value="1"/>
</dbReference>
<dbReference type="Pfam" id="PF02810">
    <property type="entry name" value="SEC-C"/>
    <property type="match status" value="1"/>
</dbReference>
<name>A0A2W5EWP6_9HYPH</name>
<dbReference type="InterPro" id="IPR011116">
    <property type="entry name" value="SecA_Wing/Scaffold"/>
</dbReference>
<sequence length="288" mass="33034">WINKALERAQKKVEARNFETRKNLLKYDDVLNDQRKVIFDQRLELMEADNIGETAADMRHEVIEMLVTKHIPENAYAEQWDIAGLKAGIAQFLNLDLPVEEWAKEEGIAEDDILQRVTEAADKYAAERAERFGPEIMTYVERSVILQTIDHLWREHIVNLDHLRSVVGFRGYAQRDPLQEYKAEAFELFQALLANLREAVTAQLMRVELVQQEPQQPELPEMTAHHLDPNTGEDEMAQGMQAAPAAFVPSDERDPNNPATWGRIGRNEMCPCGSGKKYKHCHGVYEQA</sequence>
<evidence type="ECO:0000256" key="11">
    <source>
        <dbReference type="ARBA" id="ARBA00022967"/>
    </source>
</evidence>